<protein>
    <submittedName>
        <fullName evidence="1">Uncharacterized protein</fullName>
    </submittedName>
</protein>
<evidence type="ECO:0000313" key="1">
    <source>
        <dbReference type="EMBL" id="KDE70267.1"/>
    </source>
</evidence>
<sequence>MAVLDSKIQEQVDALSNAAYDKLQEKAIEEGLALYEQAWNTYPTPQNNWNEAYNTAKYAAKNCMRLSDFENAKKWLNRMIDVNNNLHQSNEELKFYIGMFYLR</sequence>
<evidence type="ECO:0000313" key="2">
    <source>
        <dbReference type="Proteomes" id="UP000027058"/>
    </source>
</evidence>
<reference evidence="1 2" key="1">
    <citation type="submission" date="2014-01" db="EMBL/GenBank/DDBJ databases">
        <title>Comparative genomics of Fusobacterium necrophorum wild isolates.</title>
        <authorList>
            <person name="Kittichotirat W."/>
            <person name="Bumgarner R.E."/>
            <person name="Lawrence P."/>
        </authorList>
    </citation>
    <scope>NUCLEOTIDE SEQUENCE [LARGE SCALE GENOMIC DNA]</scope>
    <source>
        <strain evidence="1 2">DJ-2</strain>
    </source>
</reference>
<dbReference type="RefSeq" id="WP_211494663.1">
    <property type="nucleotide sequence ID" value="NZ_JAAH01000144.1"/>
</dbReference>
<dbReference type="Proteomes" id="UP000027058">
    <property type="component" value="Unassembled WGS sequence"/>
</dbReference>
<dbReference type="EMBL" id="JAAH01000144">
    <property type="protein sequence ID" value="KDE70267.1"/>
    <property type="molecule type" value="Genomic_DNA"/>
</dbReference>
<dbReference type="Gene3D" id="1.25.40.10">
    <property type="entry name" value="Tetratricopeptide repeat domain"/>
    <property type="match status" value="1"/>
</dbReference>
<proteinExistence type="predicted"/>
<accession>A0AB73C165</accession>
<dbReference type="InterPro" id="IPR011990">
    <property type="entry name" value="TPR-like_helical_dom_sf"/>
</dbReference>
<comment type="caution">
    <text evidence="1">The sequence shown here is derived from an EMBL/GenBank/DDBJ whole genome shotgun (WGS) entry which is preliminary data.</text>
</comment>
<name>A0AB73C165_9FUSO</name>
<organism evidence="1 2">
    <name type="scientific">Fusobacterium necrophorum DJ-2</name>
    <dbReference type="NCBI Taxonomy" id="1441737"/>
    <lineage>
        <taxon>Bacteria</taxon>
        <taxon>Fusobacteriati</taxon>
        <taxon>Fusobacteriota</taxon>
        <taxon>Fusobacteriia</taxon>
        <taxon>Fusobacteriales</taxon>
        <taxon>Fusobacteriaceae</taxon>
        <taxon>Fusobacterium</taxon>
    </lineage>
</organism>
<dbReference type="AlphaFoldDB" id="A0AB73C165"/>
<gene>
    <name evidence="1" type="ORF">FUSO8_09465</name>
</gene>
<dbReference type="SUPFAM" id="SSF48452">
    <property type="entry name" value="TPR-like"/>
    <property type="match status" value="1"/>
</dbReference>